<organism evidence="2 3">
    <name type="scientific">Symbiodinium pilosum</name>
    <name type="common">Dinoflagellate</name>
    <dbReference type="NCBI Taxonomy" id="2952"/>
    <lineage>
        <taxon>Eukaryota</taxon>
        <taxon>Sar</taxon>
        <taxon>Alveolata</taxon>
        <taxon>Dinophyceae</taxon>
        <taxon>Suessiales</taxon>
        <taxon>Symbiodiniaceae</taxon>
        <taxon>Symbiodinium</taxon>
    </lineage>
</organism>
<accession>A0A812TQD9</accession>
<feature type="compositionally biased region" description="Basic and acidic residues" evidence="1">
    <location>
        <begin position="45"/>
        <end position="55"/>
    </location>
</feature>
<feature type="non-terminal residue" evidence="2">
    <location>
        <position position="1"/>
    </location>
</feature>
<gene>
    <name evidence="2" type="ORF">SPIL2461_LOCUS14052</name>
</gene>
<dbReference type="EMBL" id="CAJNIZ010031826">
    <property type="protein sequence ID" value="CAE7532936.1"/>
    <property type="molecule type" value="Genomic_DNA"/>
</dbReference>
<reference evidence="2" key="1">
    <citation type="submission" date="2021-02" db="EMBL/GenBank/DDBJ databases">
        <authorList>
            <person name="Dougan E. K."/>
            <person name="Rhodes N."/>
            <person name="Thang M."/>
            <person name="Chan C."/>
        </authorList>
    </citation>
    <scope>NUCLEOTIDE SEQUENCE</scope>
</reference>
<name>A0A812TQD9_SYMPI</name>
<evidence type="ECO:0000313" key="2">
    <source>
        <dbReference type="EMBL" id="CAE7532936.1"/>
    </source>
</evidence>
<dbReference type="AlphaFoldDB" id="A0A812TQD9"/>
<keyword evidence="3" id="KW-1185">Reference proteome</keyword>
<feature type="region of interest" description="Disordered" evidence="1">
    <location>
        <begin position="45"/>
        <end position="72"/>
    </location>
</feature>
<comment type="caution">
    <text evidence="2">The sequence shown here is derived from an EMBL/GenBank/DDBJ whole genome shotgun (WGS) entry which is preliminary data.</text>
</comment>
<proteinExistence type="predicted"/>
<protein>
    <submittedName>
        <fullName evidence="2">Uncharacterized protein</fullName>
    </submittedName>
</protein>
<dbReference type="OrthoDB" id="431876at2759"/>
<dbReference type="Proteomes" id="UP000649617">
    <property type="component" value="Unassembled WGS sequence"/>
</dbReference>
<evidence type="ECO:0000313" key="3">
    <source>
        <dbReference type="Proteomes" id="UP000649617"/>
    </source>
</evidence>
<sequence>MSEEEILEKMARQMATAKKWATENDEVKQTKACLGELRTLVTDYKKENNKKEAQAKKLAKKKDGKAADKGDGHLVRPDTLDCVAWMAREMRKNEKMANSHVSYSSAVIGRDQVNKQVIRWLWKSVPEIAEERLAVPSEQQLKDIWQAQFGQVCPGKGSVCLGTGFSLPELTVLLEGSDLFLHGFPFEKPVSLEDMKGLTAKEYLDKCTWHVHLKVGHGLLLPPNHVFMVLNPG</sequence>
<evidence type="ECO:0000256" key="1">
    <source>
        <dbReference type="SAM" id="MobiDB-lite"/>
    </source>
</evidence>